<comment type="caution">
    <text evidence="8">The sequence shown here is derived from an EMBL/GenBank/DDBJ whole genome shotgun (WGS) entry which is preliminary data.</text>
</comment>
<evidence type="ECO:0000256" key="5">
    <source>
        <dbReference type="SAM" id="MobiDB-lite"/>
    </source>
</evidence>
<dbReference type="AlphaFoldDB" id="A0A2U1IXY6"/>
<dbReference type="SMART" id="SM01416">
    <property type="entry name" value="Ribosomal_L19e"/>
    <property type="match status" value="1"/>
</dbReference>
<dbReference type="Gene3D" id="1.10.1200.240">
    <property type="match status" value="1"/>
</dbReference>
<accession>A0A2U1IXY6</accession>
<dbReference type="Pfam" id="PF01280">
    <property type="entry name" value="Ribosomal_L19e"/>
    <property type="match status" value="1"/>
</dbReference>
<dbReference type="GO" id="GO:0003723">
    <property type="term" value="F:RNA binding"/>
    <property type="evidence" value="ECO:0007669"/>
    <property type="project" value="InterPro"/>
</dbReference>
<keyword evidence="6" id="KW-0472">Membrane</keyword>
<evidence type="ECO:0000256" key="4">
    <source>
        <dbReference type="RuleBase" id="RU000574"/>
    </source>
</evidence>
<dbReference type="FunFam" id="1.10.1200.240:FF:000001">
    <property type="entry name" value="Ribosomal protein L19"/>
    <property type="match status" value="1"/>
</dbReference>
<dbReference type="Proteomes" id="UP000245591">
    <property type="component" value="Unassembled WGS sequence"/>
</dbReference>
<reference evidence="8 9" key="1">
    <citation type="journal article" date="2018" name="MBio">
        <title>Comparative Genomics Reveals the Core Gene Toolbox for the Fungus-Insect Symbiosis.</title>
        <authorList>
            <person name="Wang Y."/>
            <person name="Stata M."/>
            <person name="Wang W."/>
            <person name="Stajich J.E."/>
            <person name="White M.M."/>
            <person name="Moncalvo J.M."/>
        </authorList>
    </citation>
    <scope>NUCLEOTIDE SEQUENCE [LARGE SCALE GENOMIC DNA]</scope>
    <source>
        <strain evidence="8 9">AUS-126-30</strain>
    </source>
</reference>
<dbReference type="SUPFAM" id="SSF48140">
    <property type="entry name" value="Ribosomal protein L19 (L19e)"/>
    <property type="match status" value="1"/>
</dbReference>
<comment type="similarity">
    <text evidence="1 4">Belongs to the eukaryotic ribosomal protein eL19 family.</text>
</comment>
<dbReference type="NCBIfam" id="NF006343">
    <property type="entry name" value="PRK08570.1"/>
    <property type="match status" value="1"/>
</dbReference>
<proteinExistence type="inferred from homology"/>
<keyword evidence="2 4" id="KW-0689">Ribosomal protein</keyword>
<dbReference type="InterPro" id="IPR057260">
    <property type="entry name" value="Ribosomal_L19e_C"/>
</dbReference>
<dbReference type="InterPro" id="IPR023638">
    <property type="entry name" value="Ribosomal_eL19_CS"/>
</dbReference>
<keyword evidence="6" id="KW-1133">Transmembrane helix</keyword>
<dbReference type="GO" id="GO:0022625">
    <property type="term" value="C:cytosolic large ribosomal subunit"/>
    <property type="evidence" value="ECO:0007669"/>
    <property type="project" value="InterPro"/>
</dbReference>
<dbReference type="FunFam" id="1.10.1650.10:FF:000001">
    <property type="entry name" value="Ribosomal protein L19"/>
    <property type="match status" value="1"/>
</dbReference>
<evidence type="ECO:0000256" key="3">
    <source>
        <dbReference type="ARBA" id="ARBA00023274"/>
    </source>
</evidence>
<protein>
    <recommendedName>
        <fullName evidence="4">Ribosomal protein L19</fullName>
    </recommendedName>
</protein>
<evidence type="ECO:0000256" key="2">
    <source>
        <dbReference type="ARBA" id="ARBA00022980"/>
    </source>
</evidence>
<dbReference type="InterPro" id="IPR000196">
    <property type="entry name" value="Ribosomal_eL19_dom"/>
</dbReference>
<evidence type="ECO:0000259" key="7">
    <source>
        <dbReference type="SMART" id="SM01416"/>
    </source>
</evidence>
<evidence type="ECO:0000256" key="1">
    <source>
        <dbReference type="ARBA" id="ARBA00011082"/>
    </source>
</evidence>
<dbReference type="EMBL" id="MBFU01000762">
    <property type="protein sequence ID" value="PVZ97679.1"/>
    <property type="molecule type" value="Genomic_DNA"/>
</dbReference>
<gene>
    <name evidence="8" type="ORF">BB558_006360</name>
</gene>
<sequence length="544" mass="62747">MFVNLLDLKTTVILSILFFVMFCSMAIGSFPRMKNTPIGAFSKFFLNKAPSYLRKGNVEGTTSQNEKTGSLLSFYTIYKDIKHGLKAMLHFTFLFGYTLFLSVFWFMIFPKYDEGFFGKSGNTTPKILSVIFVPLSVYLYYLTHSMGPGYITKDNVEKALKMYEYDYVLPARSHHCTACNACVALFDHHCIFGCRYVFLVNLSIAEKIGYPLSFYYNTQTNQLDLKALIYVFRELFNTNNMEVILNLVLVMLIPSCGLYIIFQFIIHLSGFTSYEIYCRSLQNKAMENGNLYFIIPPKDSGRKTFVKIIKPEDEKKDDDLLAGCEKRLIKSLAEIPHIYHKGVGKNFMDHLIPNTLANLSTQKRLAASILKCGKRKVWLDPNESTDIATANSRQDIRKLVKNGIVFKKPQAMHSRSRVRERAAAKRLGRHTGTGKRRGTADARMPTQVLWMRRMRVLRRMLAKYREQGKIDKHLYHALYLKAKGNVFKNKRVLMEYIHKAKAEKARAKLLADQAEAHRLRNKAARERRNQRVAAKKEALLERTE</sequence>
<evidence type="ECO:0000313" key="9">
    <source>
        <dbReference type="Proteomes" id="UP000245591"/>
    </source>
</evidence>
<feature type="transmembrane region" description="Helical" evidence="6">
    <location>
        <begin position="243"/>
        <end position="266"/>
    </location>
</feature>
<feature type="region of interest" description="Disordered" evidence="5">
    <location>
        <begin position="410"/>
        <end position="441"/>
    </location>
</feature>
<keyword evidence="3 4" id="KW-0687">Ribonucleoprotein</keyword>
<feature type="compositionally biased region" description="Basic residues" evidence="5">
    <location>
        <begin position="424"/>
        <end position="437"/>
    </location>
</feature>
<dbReference type="PROSITE" id="PS50216">
    <property type="entry name" value="DHHC"/>
    <property type="match status" value="1"/>
</dbReference>
<dbReference type="GO" id="GO:0003735">
    <property type="term" value="F:structural constituent of ribosome"/>
    <property type="evidence" value="ECO:0007669"/>
    <property type="project" value="InterPro"/>
</dbReference>
<dbReference type="Pfam" id="PF25476">
    <property type="entry name" value="Ribosomal_L19e_C"/>
    <property type="match status" value="1"/>
</dbReference>
<dbReference type="Gene3D" id="1.10.1650.10">
    <property type="match status" value="1"/>
</dbReference>
<evidence type="ECO:0000256" key="6">
    <source>
        <dbReference type="SAM" id="Phobius"/>
    </source>
</evidence>
<organism evidence="8 9">
    <name type="scientific">Smittium angustum</name>
    <dbReference type="NCBI Taxonomy" id="133377"/>
    <lineage>
        <taxon>Eukaryota</taxon>
        <taxon>Fungi</taxon>
        <taxon>Fungi incertae sedis</taxon>
        <taxon>Zoopagomycota</taxon>
        <taxon>Kickxellomycotina</taxon>
        <taxon>Harpellomycetes</taxon>
        <taxon>Harpellales</taxon>
        <taxon>Legeriomycetaceae</taxon>
        <taxon>Smittium</taxon>
    </lineage>
</organism>
<dbReference type="InterPro" id="IPR039547">
    <property type="entry name" value="Ribosomal_eL19"/>
</dbReference>
<dbReference type="GO" id="GO:0006412">
    <property type="term" value="P:translation"/>
    <property type="evidence" value="ECO:0007669"/>
    <property type="project" value="InterPro"/>
</dbReference>
<dbReference type="InterPro" id="IPR035970">
    <property type="entry name" value="60S_ribosomal_eL19_sf"/>
</dbReference>
<dbReference type="PANTHER" id="PTHR10722">
    <property type="entry name" value="60S RIBOSOMAL PROTEIN L19"/>
    <property type="match status" value="1"/>
</dbReference>
<feature type="transmembrane region" description="Helical" evidence="6">
    <location>
        <begin position="87"/>
        <end position="107"/>
    </location>
</feature>
<feature type="domain" description="Large ribosomal subunit protein eL19" evidence="7">
    <location>
        <begin position="358"/>
        <end position="501"/>
    </location>
</feature>
<feature type="transmembrane region" description="Helical" evidence="6">
    <location>
        <begin position="127"/>
        <end position="143"/>
    </location>
</feature>
<dbReference type="CDD" id="cd01417">
    <property type="entry name" value="Ribosomal_L19e_E"/>
    <property type="match status" value="1"/>
</dbReference>
<keyword evidence="9" id="KW-1185">Reference proteome</keyword>
<feature type="transmembrane region" description="Helical" evidence="6">
    <location>
        <begin position="12"/>
        <end position="30"/>
    </location>
</feature>
<dbReference type="HAMAP" id="MF_01475">
    <property type="entry name" value="Ribosomal_eL19"/>
    <property type="match status" value="1"/>
</dbReference>
<name>A0A2U1IXY6_SMIAN</name>
<dbReference type="PROSITE" id="PS00526">
    <property type="entry name" value="RIBOSOMAL_L19E"/>
    <property type="match status" value="1"/>
</dbReference>
<dbReference type="InterPro" id="IPR015972">
    <property type="entry name" value="Ribosomal_eL19_dom1"/>
</dbReference>
<dbReference type="InterPro" id="IPR057259">
    <property type="entry name" value="Ribosomal_L19e"/>
</dbReference>
<dbReference type="InterPro" id="IPR033935">
    <property type="entry name" value="Ribosomal_eL19_euk"/>
</dbReference>
<feature type="region of interest" description="Disordered" evidence="5">
    <location>
        <begin position="520"/>
        <end position="544"/>
    </location>
</feature>
<keyword evidence="6" id="KW-0812">Transmembrane</keyword>
<evidence type="ECO:0000313" key="8">
    <source>
        <dbReference type="EMBL" id="PVZ97679.1"/>
    </source>
</evidence>